<dbReference type="InterPro" id="IPR011006">
    <property type="entry name" value="CheY-like_superfamily"/>
</dbReference>
<dbReference type="PANTHER" id="PTHR37299">
    <property type="entry name" value="TRANSCRIPTIONAL REGULATOR-RELATED"/>
    <property type="match status" value="1"/>
</dbReference>
<dbReference type="PROSITE" id="PS50110">
    <property type="entry name" value="RESPONSE_REGULATORY"/>
    <property type="match status" value="1"/>
</dbReference>
<dbReference type="RefSeq" id="WP_109740859.1">
    <property type="nucleotide sequence ID" value="NZ_QGGO01000001.1"/>
</dbReference>
<dbReference type="PANTHER" id="PTHR37299:SF1">
    <property type="entry name" value="STAGE 0 SPORULATION PROTEIN A HOMOLOG"/>
    <property type="match status" value="1"/>
</dbReference>
<dbReference type="Pfam" id="PF04397">
    <property type="entry name" value="LytTR"/>
    <property type="match status" value="1"/>
</dbReference>
<name>A0A316EK03_9BACT</name>
<dbReference type="SMART" id="SM00448">
    <property type="entry name" value="REC"/>
    <property type="match status" value="1"/>
</dbReference>
<dbReference type="AlphaFoldDB" id="A0A316EK03"/>
<dbReference type="OrthoDB" id="1646880at2"/>
<dbReference type="EMBL" id="QGGO01000001">
    <property type="protein sequence ID" value="PWK29222.1"/>
    <property type="molecule type" value="Genomic_DNA"/>
</dbReference>
<comment type="caution">
    <text evidence="4">The sequence shown here is derived from an EMBL/GenBank/DDBJ whole genome shotgun (WGS) entry which is preliminary data.</text>
</comment>
<feature type="modified residue" description="4-aspartylphosphate" evidence="1">
    <location>
        <position position="55"/>
    </location>
</feature>
<dbReference type="GO" id="GO:0003677">
    <property type="term" value="F:DNA binding"/>
    <property type="evidence" value="ECO:0007669"/>
    <property type="project" value="InterPro"/>
</dbReference>
<evidence type="ECO:0000256" key="1">
    <source>
        <dbReference type="PROSITE-ProRule" id="PRU00169"/>
    </source>
</evidence>
<reference evidence="4 5" key="1">
    <citation type="submission" date="2018-05" db="EMBL/GenBank/DDBJ databases">
        <title>Genomic Encyclopedia of Archaeal and Bacterial Type Strains, Phase II (KMG-II): from individual species to whole genera.</title>
        <authorList>
            <person name="Goeker M."/>
        </authorList>
    </citation>
    <scope>NUCLEOTIDE SEQUENCE [LARGE SCALE GENOMIC DNA]</scope>
    <source>
        <strain evidence="4 5">DSM 22214</strain>
    </source>
</reference>
<dbReference type="InterPro" id="IPR046947">
    <property type="entry name" value="LytR-like"/>
</dbReference>
<gene>
    <name evidence="4" type="ORF">LV89_00061</name>
</gene>
<dbReference type="SMART" id="SM00850">
    <property type="entry name" value="LytTR"/>
    <property type="match status" value="1"/>
</dbReference>
<proteinExistence type="predicted"/>
<feature type="domain" description="HTH LytTR-type" evidence="3">
    <location>
        <begin position="145"/>
        <end position="238"/>
    </location>
</feature>
<evidence type="ECO:0000313" key="4">
    <source>
        <dbReference type="EMBL" id="PWK29222.1"/>
    </source>
</evidence>
<keyword evidence="1" id="KW-0597">Phosphoprotein</keyword>
<accession>A0A316EK03</accession>
<feature type="domain" description="Response regulatory" evidence="2">
    <location>
        <begin position="3"/>
        <end position="116"/>
    </location>
</feature>
<dbReference type="PROSITE" id="PS50930">
    <property type="entry name" value="HTH_LYTTR"/>
    <property type="match status" value="1"/>
</dbReference>
<dbReference type="InterPro" id="IPR007492">
    <property type="entry name" value="LytTR_DNA-bd_dom"/>
</dbReference>
<dbReference type="Gene3D" id="2.40.50.1020">
    <property type="entry name" value="LytTr DNA-binding domain"/>
    <property type="match status" value="1"/>
</dbReference>
<dbReference type="GO" id="GO:0000156">
    <property type="term" value="F:phosphorelay response regulator activity"/>
    <property type="evidence" value="ECO:0007669"/>
    <property type="project" value="InterPro"/>
</dbReference>
<dbReference type="Gene3D" id="3.40.50.2300">
    <property type="match status" value="1"/>
</dbReference>
<sequence length="250" mass="28302">MFSAIIIDDESHARESLSTMLSLNCPDIQILGTASSASEGFQMITKHNPDLIFLDIEMPNGTGFDLLTRFVKPTFKVVFVTGFDQYALNAIKFSALDYLLKPINANELKEAVEKAKLQMTTQNGIGDLKNLLSTLQNPRSRKNKLAIPTQQGLEMIEIQEIIHCEAANGYTIIHLQEGKPLMSSRDLKTYQELLEDYDFYRIHDSHLIAHFHVQKVLNEDGGVAVMSNDSKLPIARRRKSDFMDWLKTNN</sequence>
<keyword evidence="5" id="KW-1185">Reference proteome</keyword>
<dbReference type="Pfam" id="PF00072">
    <property type="entry name" value="Response_reg"/>
    <property type="match status" value="1"/>
</dbReference>
<dbReference type="SUPFAM" id="SSF52172">
    <property type="entry name" value="CheY-like"/>
    <property type="match status" value="1"/>
</dbReference>
<organism evidence="4 5">
    <name type="scientific">Arcicella aurantiaca</name>
    <dbReference type="NCBI Taxonomy" id="591202"/>
    <lineage>
        <taxon>Bacteria</taxon>
        <taxon>Pseudomonadati</taxon>
        <taxon>Bacteroidota</taxon>
        <taxon>Cytophagia</taxon>
        <taxon>Cytophagales</taxon>
        <taxon>Flectobacillaceae</taxon>
        <taxon>Arcicella</taxon>
    </lineage>
</organism>
<evidence type="ECO:0000259" key="2">
    <source>
        <dbReference type="PROSITE" id="PS50110"/>
    </source>
</evidence>
<dbReference type="InterPro" id="IPR001789">
    <property type="entry name" value="Sig_transdc_resp-reg_receiver"/>
</dbReference>
<dbReference type="Proteomes" id="UP000245489">
    <property type="component" value="Unassembled WGS sequence"/>
</dbReference>
<protein>
    <submittedName>
        <fullName evidence="4">LytTR family two component transcriptional regulator</fullName>
    </submittedName>
</protein>
<evidence type="ECO:0000313" key="5">
    <source>
        <dbReference type="Proteomes" id="UP000245489"/>
    </source>
</evidence>
<evidence type="ECO:0000259" key="3">
    <source>
        <dbReference type="PROSITE" id="PS50930"/>
    </source>
</evidence>